<evidence type="ECO:0000256" key="5">
    <source>
        <dbReference type="SAM" id="Phobius"/>
    </source>
</evidence>
<evidence type="ECO:0000256" key="2">
    <source>
        <dbReference type="ARBA" id="ARBA00022692"/>
    </source>
</evidence>
<evidence type="ECO:0000256" key="4">
    <source>
        <dbReference type="ARBA" id="ARBA00023136"/>
    </source>
</evidence>
<reference evidence="7 8" key="1">
    <citation type="journal article" date="2006" name="Syst. Appl. Microbiol.">
        <title>Anoxybacillus amylolyticus sp. nov., a thermophilic amylase producing bacterium isolated from Mount Rittmann (Antarctica).</title>
        <authorList>
            <person name="Poli A."/>
            <person name="Esposito E."/>
            <person name="Lama L."/>
            <person name="Orlando P."/>
            <person name="Nicolaus G."/>
            <person name="de Appolonia F."/>
            <person name="Gambacorta A."/>
            <person name="Nicolaus B."/>
        </authorList>
    </citation>
    <scope>NUCLEOTIDE SEQUENCE [LARGE SCALE GENOMIC DNA]</scope>
    <source>
        <strain evidence="7 8">DSM 15939</strain>
    </source>
</reference>
<feature type="transmembrane region" description="Helical" evidence="5">
    <location>
        <begin position="12"/>
        <end position="35"/>
    </location>
</feature>
<dbReference type="GO" id="GO:0016020">
    <property type="term" value="C:membrane"/>
    <property type="evidence" value="ECO:0007669"/>
    <property type="project" value="UniProtKB-SubCell"/>
</dbReference>
<feature type="transmembrane region" description="Helical" evidence="5">
    <location>
        <begin position="215"/>
        <end position="238"/>
    </location>
</feature>
<feature type="transmembrane region" description="Helical" evidence="5">
    <location>
        <begin position="339"/>
        <end position="361"/>
    </location>
</feature>
<feature type="transmembrane region" description="Helical" evidence="5">
    <location>
        <begin position="250"/>
        <end position="274"/>
    </location>
</feature>
<keyword evidence="8" id="KW-1185">Reference proteome</keyword>
<evidence type="ECO:0000256" key="3">
    <source>
        <dbReference type="ARBA" id="ARBA00022989"/>
    </source>
</evidence>
<dbReference type="Pfam" id="PF12698">
    <property type="entry name" value="ABC2_membrane_3"/>
    <property type="match status" value="1"/>
</dbReference>
<evidence type="ECO:0000313" key="8">
    <source>
        <dbReference type="Proteomes" id="UP000076865"/>
    </source>
</evidence>
<evidence type="ECO:0000256" key="1">
    <source>
        <dbReference type="ARBA" id="ARBA00004141"/>
    </source>
</evidence>
<evidence type="ECO:0000313" key="7">
    <source>
        <dbReference type="EMBL" id="ANB61238.1"/>
    </source>
</evidence>
<dbReference type="AlphaFoldDB" id="A0A160F4B8"/>
<protein>
    <submittedName>
        <fullName evidence="7">ABC-2 type transporter family protein</fullName>
    </submittedName>
</protein>
<dbReference type="PROSITE" id="PS51012">
    <property type="entry name" value="ABC_TM2"/>
    <property type="match status" value="1"/>
</dbReference>
<dbReference type="EMBL" id="CP015438">
    <property type="protein sequence ID" value="ANB61238.1"/>
    <property type="molecule type" value="Genomic_DNA"/>
</dbReference>
<feature type="transmembrane region" description="Helical" evidence="5">
    <location>
        <begin position="281"/>
        <end position="302"/>
    </location>
</feature>
<name>A0A160F4B8_9BACL</name>
<feature type="transmembrane region" description="Helical" evidence="5">
    <location>
        <begin position="174"/>
        <end position="194"/>
    </location>
</feature>
<comment type="subcellular location">
    <subcellularLocation>
        <location evidence="1">Membrane</location>
        <topology evidence="1">Multi-pass membrane protein</topology>
    </subcellularLocation>
</comment>
<keyword evidence="2 5" id="KW-0812">Transmembrane</keyword>
<dbReference type="InterPro" id="IPR013525">
    <property type="entry name" value="ABC2_TM"/>
</dbReference>
<dbReference type="GO" id="GO:0140359">
    <property type="term" value="F:ABC-type transporter activity"/>
    <property type="evidence" value="ECO:0007669"/>
    <property type="project" value="InterPro"/>
</dbReference>
<dbReference type="OrthoDB" id="266913at2"/>
<evidence type="ECO:0000259" key="6">
    <source>
        <dbReference type="PROSITE" id="PS51012"/>
    </source>
</evidence>
<dbReference type="InterPro" id="IPR052902">
    <property type="entry name" value="ABC-2_transporter"/>
</dbReference>
<keyword evidence="3 5" id="KW-1133">Transmembrane helix</keyword>
<dbReference type="KEGG" id="aamy:GFC30_2240"/>
<organism evidence="7 8">
    <name type="scientific">Anoxybacteroides amylolyticum</name>
    <dbReference type="NCBI Taxonomy" id="294699"/>
    <lineage>
        <taxon>Bacteria</taxon>
        <taxon>Bacillati</taxon>
        <taxon>Bacillota</taxon>
        <taxon>Bacilli</taxon>
        <taxon>Bacillales</taxon>
        <taxon>Anoxybacillaceae</taxon>
        <taxon>Anoxybacteroides</taxon>
    </lineage>
</organism>
<dbReference type="PANTHER" id="PTHR43027">
    <property type="entry name" value="DOXORUBICIN RESISTANCE ABC TRANSPORTER PERMEASE PROTEIN DRRC-RELATED"/>
    <property type="match status" value="1"/>
</dbReference>
<accession>A0A160F4B8</accession>
<dbReference type="PATRIC" id="fig|294699.3.peg.2312"/>
<dbReference type="InterPro" id="IPR047817">
    <property type="entry name" value="ABC2_TM_bact-type"/>
</dbReference>
<sequence length="366" mass="41267">MISILSTKFRLFLRNPWMVIIMSIVCIVMASVIGASSEKRIKVPVASTLASHETNELLHSLNKSPSFRFELMEESKMRTLVEEGKVEAGLELSNHDFTLIITSQTGNTFFLRQYVQKVYSEKEQANAIATHAHIPVEQAANIVNEAKEHPAFTVKTMNFRGKHAVMVDPQMQPIFGFSLFFVIYTVAFQVLQLLKEKREGVWNRMILSRLKKWEIYTGNLLYSFMIGYLQVVLIFSVFRFGLGIRFHGQFAELLILLVPYVFSIVAFSILLVGLVKNEQQFQALISLLAVSMAMIGGAYWPLEIVSSNALLALSKIVPLTYGMELLKGAAVYGRSITELLYPMSILFFMGVVFTGIGINLVERKNG</sequence>
<keyword evidence="4 5" id="KW-0472">Membrane</keyword>
<dbReference type="PANTHER" id="PTHR43027:SF1">
    <property type="entry name" value="DOXORUBICIN RESISTANCE ABC TRANSPORTER PERMEASE PROTEIN DRRC-RELATED"/>
    <property type="match status" value="1"/>
</dbReference>
<dbReference type="RefSeq" id="WP_084256313.1">
    <property type="nucleotide sequence ID" value="NZ_CP015438.1"/>
</dbReference>
<gene>
    <name evidence="7" type="ORF">GFC30_2240</name>
</gene>
<feature type="domain" description="ABC transmembrane type-2" evidence="6">
    <location>
        <begin position="136"/>
        <end position="364"/>
    </location>
</feature>
<proteinExistence type="predicted"/>
<dbReference type="Proteomes" id="UP000076865">
    <property type="component" value="Chromosome"/>
</dbReference>